<name>A0A2M7G7Q3_9BACT</name>
<dbReference type="AlphaFoldDB" id="A0A2M7G7Q3"/>
<evidence type="ECO:0000313" key="2">
    <source>
        <dbReference type="EMBL" id="PIW18104.1"/>
    </source>
</evidence>
<feature type="compositionally biased region" description="Low complexity" evidence="1">
    <location>
        <begin position="9"/>
        <end position="29"/>
    </location>
</feature>
<dbReference type="InterPro" id="IPR024079">
    <property type="entry name" value="MetalloPept_cat_dom_sf"/>
</dbReference>
<reference evidence="2 3" key="1">
    <citation type="submission" date="2017-09" db="EMBL/GenBank/DDBJ databases">
        <title>Depth-based differentiation of microbial function through sediment-hosted aquifers and enrichment of novel symbionts in the deep terrestrial subsurface.</title>
        <authorList>
            <person name="Probst A.J."/>
            <person name="Ladd B."/>
            <person name="Jarett J.K."/>
            <person name="Geller-Mcgrath D.E."/>
            <person name="Sieber C.M."/>
            <person name="Emerson J.B."/>
            <person name="Anantharaman K."/>
            <person name="Thomas B.C."/>
            <person name="Malmstrom R."/>
            <person name="Stieglmeier M."/>
            <person name="Klingl A."/>
            <person name="Woyke T."/>
            <person name="Ryan C.M."/>
            <person name="Banfield J.F."/>
        </authorList>
    </citation>
    <scope>NUCLEOTIDE SEQUENCE [LARGE SCALE GENOMIC DNA]</scope>
    <source>
        <strain evidence="2">CG17_big_fil_post_rev_8_21_14_2_50_48_46</strain>
    </source>
</reference>
<dbReference type="EMBL" id="PFFQ01000014">
    <property type="protein sequence ID" value="PIW18104.1"/>
    <property type="molecule type" value="Genomic_DNA"/>
</dbReference>
<dbReference type="Proteomes" id="UP000231019">
    <property type="component" value="Unassembled WGS sequence"/>
</dbReference>
<gene>
    <name evidence="2" type="ORF">COW36_06130</name>
</gene>
<protein>
    <submittedName>
        <fullName evidence="2">Uncharacterized protein</fullName>
    </submittedName>
</protein>
<sequence length="530" mass="57925">MRGASRFMQAIQPQAQSLPQPSPTRLSRPPLSPTQAEILSHKDQYQSDSRFPWPTSPPGPLSASLLEQSRKASPAEIQALLKAMPLMGSQGLFSPGEERSPHHMIRTALALALKDGKLEIGEALELRGLLLQLPRPERDKYRPQLAALKLDSEVTPILRDLDLNPADYAADFSPAEFALLDSAEFKLIFSNFTVLNRAEQRQVLDELKVYLQHFPSLLPSLNAIANDNYGAGFQFFFVTGETNARFDTVLPKGTAGVIMPGAHVVKDPLLGLVARKISLRMLDRGGMLRDYIPHGVFSHEFAHVIHLNLLNDDQRDAVKNLYSQAWQKDKKTQGKEGFITSYAKTNPYEYFAEGMETYLTGDKTLLQRKDAALYALIDQLLAPGKTHSGSDGNLFTDPERIHLVASSQGGRILAGVGISRESDLFSVRHFEGGVTQELQLLGGDQSGLARASLGLKAAWKPSDSPAGVYATVGAVAQAGMLGAKVSAGAGGYAGLGVDYHHFNAEVRQNWMAGVNTPPATEVRVGFRWEF</sequence>
<proteinExistence type="predicted"/>
<dbReference type="Gene3D" id="3.40.390.10">
    <property type="entry name" value="Collagenase (Catalytic Domain)"/>
    <property type="match status" value="1"/>
</dbReference>
<organism evidence="2 3">
    <name type="scientific">bacterium (Candidatus Blackallbacteria) CG17_big_fil_post_rev_8_21_14_2_50_48_46</name>
    <dbReference type="NCBI Taxonomy" id="2014261"/>
    <lineage>
        <taxon>Bacteria</taxon>
        <taxon>Candidatus Blackallbacteria</taxon>
    </lineage>
</organism>
<comment type="caution">
    <text evidence="2">The sequence shown here is derived from an EMBL/GenBank/DDBJ whole genome shotgun (WGS) entry which is preliminary data.</text>
</comment>
<dbReference type="SUPFAM" id="SSF55486">
    <property type="entry name" value="Metalloproteases ('zincins'), catalytic domain"/>
    <property type="match status" value="1"/>
</dbReference>
<evidence type="ECO:0000313" key="3">
    <source>
        <dbReference type="Proteomes" id="UP000231019"/>
    </source>
</evidence>
<dbReference type="GO" id="GO:0008237">
    <property type="term" value="F:metallopeptidase activity"/>
    <property type="evidence" value="ECO:0007669"/>
    <property type="project" value="InterPro"/>
</dbReference>
<dbReference type="InterPro" id="IPR030890">
    <property type="entry name" value="LP_HExxH_w_TonB"/>
</dbReference>
<feature type="region of interest" description="Disordered" evidence="1">
    <location>
        <begin position="1"/>
        <end position="69"/>
    </location>
</feature>
<accession>A0A2M7G7Q3</accession>
<dbReference type="Pfam" id="PF15890">
    <property type="entry name" value="Peptidase_Mx1"/>
    <property type="match status" value="1"/>
</dbReference>
<evidence type="ECO:0000256" key="1">
    <source>
        <dbReference type="SAM" id="MobiDB-lite"/>
    </source>
</evidence>